<evidence type="ECO:0000256" key="10">
    <source>
        <dbReference type="PIRSR" id="PIRSR605076-2"/>
    </source>
</evidence>
<feature type="binding site" evidence="10">
    <location>
        <position position="222"/>
    </location>
    <ligand>
        <name>an alpha-L-fucosyl-(1-&gt;2)-beta-D-galactosyl derivative</name>
        <dbReference type="ChEBI" id="CHEBI:140327"/>
    </ligand>
</feature>
<keyword evidence="11" id="KW-0464">Manganese</keyword>
<dbReference type="PaxDb" id="9986-ENSOCUP00000018866"/>
<feature type="binding site" evidence="10">
    <location>
        <position position="115"/>
    </location>
    <ligand>
        <name>UDP-N-acetyl-alpha-D-galactosamine</name>
        <dbReference type="ChEBI" id="CHEBI:67138"/>
    </ligand>
</feature>
<dbReference type="SMR" id="G1TPD3"/>
<dbReference type="Ensembl" id="ENSOCUT00000031217.2">
    <property type="protein sequence ID" value="ENSOCUP00000018866.2"/>
    <property type="gene ID" value="ENSOCUG00000027881.2"/>
</dbReference>
<dbReference type="InterPro" id="IPR029044">
    <property type="entry name" value="Nucleotide-diphossugar_trans"/>
</dbReference>
<proteinExistence type="inferred from homology"/>
<name>G1TPD3_RABIT</name>
<organism evidence="13 14">
    <name type="scientific">Oryctolagus cuniculus</name>
    <name type="common">Rabbit</name>
    <dbReference type="NCBI Taxonomy" id="9986"/>
    <lineage>
        <taxon>Eukaryota</taxon>
        <taxon>Metazoa</taxon>
        <taxon>Chordata</taxon>
        <taxon>Craniata</taxon>
        <taxon>Vertebrata</taxon>
        <taxon>Euteleostomi</taxon>
        <taxon>Mammalia</taxon>
        <taxon>Eutheria</taxon>
        <taxon>Euarchontoglires</taxon>
        <taxon>Glires</taxon>
        <taxon>Lagomorpha</taxon>
        <taxon>Leporidae</taxon>
        <taxon>Oryctolagus</taxon>
    </lineage>
</organism>
<feature type="binding site" evidence="11">
    <location>
        <position position="200"/>
    </location>
    <ligand>
        <name>Mn(2+)</name>
        <dbReference type="ChEBI" id="CHEBI:29035"/>
    </ligand>
</feature>
<dbReference type="GO" id="GO:0005975">
    <property type="term" value="P:carbohydrate metabolic process"/>
    <property type="evidence" value="ECO:0007669"/>
    <property type="project" value="InterPro"/>
</dbReference>
<dbReference type="AlphaFoldDB" id="G1TPD3"/>
<dbReference type="GO" id="GO:0016020">
    <property type="term" value="C:membrane"/>
    <property type="evidence" value="ECO:0007669"/>
    <property type="project" value="UniProtKB-SubCell"/>
</dbReference>
<feature type="transmembrane region" description="Helical" evidence="12">
    <location>
        <begin position="18"/>
        <end position="35"/>
    </location>
</feature>
<feature type="binding site" evidence="10">
    <location>
        <begin position="200"/>
        <end position="202"/>
    </location>
    <ligand>
        <name>UDP-N-acetyl-alpha-D-galactosamine</name>
        <dbReference type="ChEBI" id="CHEBI:67138"/>
    </ligand>
</feature>
<comment type="cofactor">
    <cofactor evidence="11">
        <name>Mn(2+)</name>
        <dbReference type="ChEBI" id="CHEBI:29035"/>
    </cofactor>
    <text evidence="11">Binds 1 Mn(2+) ion per subunit.</text>
</comment>
<dbReference type="Proteomes" id="UP000001811">
    <property type="component" value="Unplaced"/>
</dbReference>
<keyword evidence="6" id="KW-0735">Signal-anchor</keyword>
<feature type="binding site" evidence="10">
    <location>
        <position position="292"/>
    </location>
    <ligand>
        <name>an alpha-L-fucosyl-(1-&gt;2)-beta-D-galactosyl derivative</name>
        <dbReference type="ChEBI" id="CHEBI:140327"/>
    </ligand>
</feature>
<dbReference type="Gene3D" id="3.90.550.10">
    <property type="entry name" value="Spore Coat Polysaccharide Biosynthesis Protein SpsA, Chain A"/>
    <property type="match status" value="1"/>
</dbReference>
<feature type="binding site" evidence="10">
    <location>
        <begin position="110"/>
        <end position="112"/>
    </location>
    <ligand>
        <name>UDP-N-acetyl-alpha-D-galactosamine</name>
        <dbReference type="ChEBI" id="CHEBI:67138"/>
    </ligand>
</feature>
<evidence type="ECO:0000256" key="6">
    <source>
        <dbReference type="ARBA" id="ARBA00022968"/>
    </source>
</evidence>
<accession>G1TPD3</accession>
<keyword evidence="7 12" id="KW-1133">Transmembrane helix</keyword>
<comment type="subcellular location">
    <subcellularLocation>
        <location evidence="1">Membrane</location>
        <topology evidence="1">Single-pass type II membrane protein</topology>
    </subcellularLocation>
</comment>
<evidence type="ECO:0000256" key="2">
    <source>
        <dbReference type="ARBA" id="ARBA00010413"/>
    </source>
</evidence>
<evidence type="ECO:0000256" key="3">
    <source>
        <dbReference type="ARBA" id="ARBA00022676"/>
    </source>
</evidence>
<comment type="similarity">
    <text evidence="2">Belongs to the glycosyltransferase 6 family.</text>
</comment>
<feature type="active site" description="Nucleophile" evidence="9">
    <location>
        <position position="292"/>
    </location>
</feature>
<reference evidence="13" key="2">
    <citation type="submission" date="2025-08" db="UniProtKB">
        <authorList>
            <consortium name="Ensembl"/>
        </authorList>
    </citation>
    <scope>IDENTIFICATION</scope>
    <source>
        <strain evidence="13">Thorbecke</strain>
    </source>
</reference>
<evidence type="ECO:0000256" key="8">
    <source>
        <dbReference type="ARBA" id="ARBA00023136"/>
    </source>
</evidence>
<dbReference type="InterPro" id="IPR005076">
    <property type="entry name" value="Glyco_trans_6"/>
</dbReference>
<sequence>MAKLLKILPGPCYASHKVIILLLTGITFTFHYCYWNPKSQHVKSLLAGTRTAVGESHTNYLQPDALTPSRRDVLVLTPWLAPVVWEGTFDIDLLNAQFKLQNATIGLTVFAVKNYMSFLELFLRSAEKYFMAGHRVNYYVFTDQPELVPQLPLPGGRRVIVLRTQSHQRWQDISMQRMGAISHGARQRFLKEVDYLVCADVDMEFRDHVGVEILSSLFGTIHPDFMAVSRYSFSNERRPESQAYIPEDEGDFYYIGAFFGGSVAEVYRLTEACHQAIMIDKANHLEAIWQEESHLNKYLLYHKPTKLLSPEYMCDHDLLQDMQHRKKLGLSNIVRRIRIFALLKNKEVKSNNASQKVQSTDGR</sequence>
<dbReference type="GO" id="GO:0031982">
    <property type="term" value="C:vesicle"/>
    <property type="evidence" value="ECO:0007669"/>
    <property type="project" value="TreeGrafter"/>
</dbReference>
<evidence type="ECO:0000256" key="12">
    <source>
        <dbReference type="SAM" id="Phobius"/>
    </source>
</evidence>
<dbReference type="GO" id="GO:0004380">
    <property type="term" value="F:glycoprotein-fucosylgalactoside alpha-N-acetylgalactosaminyltransferase activity"/>
    <property type="evidence" value="ECO:0007669"/>
    <property type="project" value="TreeGrafter"/>
</dbReference>
<evidence type="ECO:0000256" key="1">
    <source>
        <dbReference type="ARBA" id="ARBA00004606"/>
    </source>
</evidence>
<dbReference type="GO" id="GO:0005794">
    <property type="term" value="C:Golgi apparatus"/>
    <property type="evidence" value="ECO:0007669"/>
    <property type="project" value="TreeGrafter"/>
</dbReference>
<evidence type="ECO:0000313" key="14">
    <source>
        <dbReference type="Proteomes" id="UP000001811"/>
    </source>
</evidence>
<dbReference type="FunFam" id="3.90.550.10:FF:000022">
    <property type="entry name" value="Histo-blood group ABO system transferase"/>
    <property type="match status" value="1"/>
</dbReference>
<evidence type="ECO:0000256" key="4">
    <source>
        <dbReference type="ARBA" id="ARBA00022679"/>
    </source>
</evidence>
<dbReference type="GO" id="GO:0046872">
    <property type="term" value="F:metal ion binding"/>
    <property type="evidence" value="ECO:0007669"/>
    <property type="project" value="UniProtKB-KW"/>
</dbReference>
<dbReference type="eggNOG" id="ENOG502QQAJ">
    <property type="taxonomic scope" value="Eukaryota"/>
</dbReference>
<dbReference type="Pfam" id="PF03414">
    <property type="entry name" value="Glyco_transf_6"/>
    <property type="match status" value="1"/>
</dbReference>
<dbReference type="InParanoid" id="G1TPD3"/>
<evidence type="ECO:0000256" key="9">
    <source>
        <dbReference type="PIRSR" id="PIRSR605076-1"/>
    </source>
</evidence>
<dbReference type="PANTHER" id="PTHR10462">
    <property type="entry name" value="GLYCOSYLTRANSFERASE-RELATED"/>
    <property type="match status" value="1"/>
</dbReference>
<evidence type="ECO:0000256" key="11">
    <source>
        <dbReference type="PIRSR" id="PIRSR605076-3"/>
    </source>
</evidence>
<reference evidence="13 14" key="1">
    <citation type="journal article" date="2011" name="Nature">
        <title>A high-resolution map of human evolutionary constraint using 29 mammals.</title>
        <authorList>
            <person name="Lindblad-Toh K."/>
            <person name="Garber M."/>
            <person name="Zuk O."/>
            <person name="Lin M.F."/>
            <person name="Parker B.J."/>
            <person name="Washietl S."/>
            <person name="Kheradpour P."/>
            <person name="Ernst J."/>
            <person name="Jordan G."/>
            <person name="Mauceli E."/>
            <person name="Ward L.D."/>
            <person name="Lowe C.B."/>
            <person name="Holloway A.K."/>
            <person name="Clamp M."/>
            <person name="Gnerre S."/>
            <person name="Alfoldi J."/>
            <person name="Beal K."/>
            <person name="Chang J."/>
            <person name="Clawson H."/>
            <person name="Cuff J."/>
            <person name="Di Palma F."/>
            <person name="Fitzgerald S."/>
            <person name="Flicek P."/>
            <person name="Guttman M."/>
            <person name="Hubisz M.J."/>
            <person name="Jaffe D.B."/>
            <person name="Jungreis I."/>
            <person name="Kent W.J."/>
            <person name="Kostka D."/>
            <person name="Lara M."/>
            <person name="Martins A.L."/>
            <person name="Massingham T."/>
            <person name="Moltke I."/>
            <person name="Raney B.J."/>
            <person name="Rasmussen M.D."/>
            <person name="Robinson J."/>
            <person name="Stark A."/>
            <person name="Vilella A.J."/>
            <person name="Wen J."/>
            <person name="Xie X."/>
            <person name="Zody M.C."/>
            <person name="Baldwin J."/>
            <person name="Bloom T."/>
            <person name="Chin C.W."/>
            <person name="Heiman D."/>
            <person name="Nicol R."/>
            <person name="Nusbaum C."/>
            <person name="Young S."/>
            <person name="Wilkinson J."/>
            <person name="Worley K.C."/>
            <person name="Kovar C.L."/>
            <person name="Muzny D.M."/>
            <person name="Gibbs R.A."/>
            <person name="Cree A."/>
            <person name="Dihn H.H."/>
            <person name="Fowler G."/>
            <person name="Jhangiani S."/>
            <person name="Joshi V."/>
            <person name="Lee S."/>
            <person name="Lewis L.R."/>
            <person name="Nazareth L.V."/>
            <person name="Okwuonu G."/>
            <person name="Santibanez J."/>
            <person name="Warren W.C."/>
            <person name="Mardis E.R."/>
            <person name="Weinstock G.M."/>
            <person name="Wilson R.K."/>
            <person name="Delehaunty K."/>
            <person name="Dooling D."/>
            <person name="Fronik C."/>
            <person name="Fulton L."/>
            <person name="Fulton B."/>
            <person name="Graves T."/>
            <person name="Minx P."/>
            <person name="Sodergren E."/>
            <person name="Birney E."/>
            <person name="Margulies E.H."/>
            <person name="Herrero J."/>
            <person name="Green E.D."/>
            <person name="Haussler D."/>
            <person name="Siepel A."/>
            <person name="Goldman N."/>
            <person name="Pollard K.S."/>
            <person name="Pedersen J.S."/>
            <person name="Lander E.S."/>
            <person name="Kellis M."/>
        </authorList>
    </citation>
    <scope>NUCLEOTIDE SEQUENCE [LARGE SCALE GENOMIC DNA]</scope>
    <source>
        <strain evidence="14">Thorbecke</strain>
    </source>
</reference>
<keyword evidence="5 12" id="KW-0812">Transmembrane</keyword>
<keyword evidence="8 12" id="KW-0472">Membrane</keyword>
<keyword evidence="11" id="KW-0479">Metal-binding</keyword>
<evidence type="ECO:0008006" key="15">
    <source>
        <dbReference type="Google" id="ProtNLM"/>
    </source>
</evidence>
<dbReference type="SUPFAM" id="SSF53448">
    <property type="entry name" value="Nucleotide-diphospho-sugar transferases"/>
    <property type="match status" value="1"/>
</dbReference>
<evidence type="ECO:0000256" key="7">
    <source>
        <dbReference type="ARBA" id="ARBA00022989"/>
    </source>
</evidence>
<evidence type="ECO:0000313" key="13">
    <source>
        <dbReference type="Ensembl" id="ENSOCUP00000018866.2"/>
    </source>
</evidence>
<evidence type="ECO:0000256" key="5">
    <source>
        <dbReference type="ARBA" id="ARBA00022692"/>
    </source>
</evidence>
<keyword evidence="4" id="KW-0808">Transferase</keyword>
<keyword evidence="3" id="KW-0328">Glycosyltransferase</keyword>
<dbReference type="PANTHER" id="PTHR10462:SF29">
    <property type="entry name" value="HISTO-BLOOD GROUP ABO SYSTEM TRANSFERASE"/>
    <property type="match status" value="1"/>
</dbReference>
<feature type="binding site" evidence="10">
    <location>
        <position position="315"/>
    </location>
    <ligand>
        <name>an alpha-L-fucosyl-(1-&gt;2)-beta-D-galactosyl derivative</name>
        <dbReference type="ChEBI" id="CHEBI:140327"/>
    </ligand>
</feature>
<reference evidence="13" key="3">
    <citation type="submission" date="2025-09" db="UniProtKB">
        <authorList>
            <consortium name="Ensembl"/>
        </authorList>
    </citation>
    <scope>IDENTIFICATION</scope>
    <source>
        <strain evidence="13">Thorbecke</strain>
    </source>
</reference>
<dbReference type="Bgee" id="ENSOCUG00000027881">
    <property type="expression patterns" value="Expressed in testis"/>
</dbReference>
<keyword evidence="14" id="KW-1185">Reference proteome</keyword>
<feature type="binding site" evidence="11">
    <location>
        <position position="202"/>
    </location>
    <ligand>
        <name>Mn(2+)</name>
        <dbReference type="ChEBI" id="CHEBI:29035"/>
    </ligand>
</feature>
<dbReference type="GeneTree" id="ENSGT00950000182858"/>
<dbReference type="HOGENOM" id="CLU_062445_0_1_1"/>
<protein>
    <recommendedName>
        <fullName evidence="15">ABO, alpha 1-3-N-acetylgalactosaminyltransferase and alpha 1-3-galactosyltransferase</fullName>
    </recommendedName>
</protein>